<evidence type="ECO:0000256" key="3">
    <source>
        <dbReference type="ARBA" id="ARBA00022801"/>
    </source>
</evidence>
<dbReference type="InterPro" id="IPR015927">
    <property type="entry name" value="Peptidase_S24_S26A/B/C"/>
</dbReference>
<dbReference type="PRINTS" id="PR00726">
    <property type="entry name" value="LEXASERPTASE"/>
</dbReference>
<sequence length="153" mass="16816">MAAGMSRREPLFDPEAVFTLPATPSSQQIPLFADACAAGFPSPAGDYVEQELDLNSLCIRHPAATYFLRASGESMRDLGLYDGDILVVDRAEKAVDGDVVIAEVDGGFTVKRLRLTPRPALEPMNPAYPTLWPEELTLFGVVMHFIHRTRARL</sequence>
<dbReference type="InterPro" id="IPR006197">
    <property type="entry name" value="Peptidase_S24_LexA"/>
</dbReference>
<dbReference type="PANTHER" id="PTHR33516:SF2">
    <property type="entry name" value="LEXA REPRESSOR-RELATED"/>
    <property type="match status" value="1"/>
</dbReference>
<proteinExistence type="inferred from homology"/>
<keyword evidence="5" id="KW-0234">DNA repair</keyword>
<name>A0A0K0NPZ0_ENTCL</name>
<accession>A0A0K0NPZ0</accession>
<dbReference type="EC" id="3.4.21.88" evidence="9"/>
<dbReference type="AlphaFoldDB" id="A0A0K0NPZ0"/>
<keyword evidence="2" id="KW-0227">DNA damage</keyword>
<evidence type="ECO:0000313" key="9">
    <source>
        <dbReference type="EMBL" id="AKN19639.1"/>
    </source>
</evidence>
<dbReference type="GO" id="GO:0006281">
    <property type="term" value="P:DNA repair"/>
    <property type="evidence" value="ECO:0007669"/>
    <property type="project" value="UniProtKB-KW"/>
</dbReference>
<dbReference type="CDD" id="cd06529">
    <property type="entry name" value="S24_LexA-like"/>
    <property type="match status" value="1"/>
</dbReference>
<protein>
    <submittedName>
        <fullName evidence="9">LexA repressor</fullName>
        <ecNumber evidence="9">3.4.21.88</ecNumber>
    </submittedName>
</protein>
<keyword evidence="9" id="KW-0614">Plasmid</keyword>
<dbReference type="GO" id="GO:0004252">
    <property type="term" value="F:serine-type endopeptidase activity"/>
    <property type="evidence" value="ECO:0007669"/>
    <property type="project" value="UniProtKB-EC"/>
</dbReference>
<evidence type="ECO:0000256" key="5">
    <source>
        <dbReference type="ARBA" id="ARBA00023204"/>
    </source>
</evidence>
<dbReference type="Gene3D" id="2.10.109.10">
    <property type="entry name" value="Umud Fragment, subunit A"/>
    <property type="match status" value="1"/>
</dbReference>
<dbReference type="RefSeq" id="WP_022644909.1">
    <property type="nucleotide sequence ID" value="NZ_KP868646.1"/>
</dbReference>
<dbReference type="InterPro" id="IPR050077">
    <property type="entry name" value="LexA_repressor"/>
</dbReference>
<keyword evidence="3 7" id="KW-0378">Hydrolase</keyword>
<feature type="domain" description="Peptidase S24/S26A/S26B/S26C" evidence="8">
    <location>
        <begin position="30"/>
        <end position="142"/>
    </location>
</feature>
<dbReference type="EMBL" id="KP868646">
    <property type="protein sequence ID" value="AKN19639.1"/>
    <property type="molecule type" value="Genomic_DNA"/>
</dbReference>
<organism evidence="9">
    <name type="scientific">Enterobacter cloacae</name>
    <dbReference type="NCBI Taxonomy" id="550"/>
    <lineage>
        <taxon>Bacteria</taxon>
        <taxon>Pseudomonadati</taxon>
        <taxon>Pseudomonadota</taxon>
        <taxon>Gammaproteobacteria</taxon>
        <taxon>Enterobacterales</taxon>
        <taxon>Enterobacteriaceae</taxon>
        <taxon>Enterobacter</taxon>
        <taxon>Enterobacter cloacae complex</taxon>
    </lineage>
</organism>
<evidence type="ECO:0000256" key="4">
    <source>
        <dbReference type="ARBA" id="ARBA00022813"/>
    </source>
</evidence>
<reference evidence="9" key="1">
    <citation type="journal article" date="2015" name="Antimicrob. Agents Chemother.">
        <title>Characterization of an Enterobacter cloacae Strain Producing both KPC and NDM Carbapenemases by Whole-Genome Sequencing.</title>
        <authorList>
            <person name="Wu W."/>
            <person name="Feng Y."/>
            <person name="Carattoli A."/>
            <person name="Zong Z."/>
        </authorList>
    </citation>
    <scope>NUCLEOTIDE SEQUENCE</scope>
    <source>
        <strain evidence="9">WCHECl-14653</strain>
        <plasmid evidence="9">pKPC2-EC14653</plasmid>
    </source>
</reference>
<dbReference type="InterPro" id="IPR036286">
    <property type="entry name" value="LexA/Signal_pep-like_sf"/>
</dbReference>
<keyword evidence="6" id="KW-0742">SOS response</keyword>
<comment type="similarity">
    <text evidence="1 7">Belongs to the peptidase S24 family.</text>
</comment>
<evidence type="ECO:0000256" key="2">
    <source>
        <dbReference type="ARBA" id="ARBA00022763"/>
    </source>
</evidence>
<dbReference type="Pfam" id="PF00717">
    <property type="entry name" value="Peptidase_S24"/>
    <property type="match status" value="1"/>
</dbReference>
<dbReference type="GO" id="GO:0003677">
    <property type="term" value="F:DNA binding"/>
    <property type="evidence" value="ECO:0007669"/>
    <property type="project" value="InterPro"/>
</dbReference>
<dbReference type="SUPFAM" id="SSF51306">
    <property type="entry name" value="LexA/Signal peptidase"/>
    <property type="match status" value="1"/>
</dbReference>
<evidence type="ECO:0000259" key="8">
    <source>
        <dbReference type="Pfam" id="PF00717"/>
    </source>
</evidence>
<keyword evidence="4 7" id="KW-0068">Autocatalytic cleavage</keyword>
<evidence type="ECO:0000256" key="7">
    <source>
        <dbReference type="RuleBase" id="RU003991"/>
    </source>
</evidence>
<dbReference type="PANTHER" id="PTHR33516">
    <property type="entry name" value="LEXA REPRESSOR"/>
    <property type="match status" value="1"/>
</dbReference>
<dbReference type="GO" id="GO:0006355">
    <property type="term" value="P:regulation of DNA-templated transcription"/>
    <property type="evidence" value="ECO:0007669"/>
    <property type="project" value="InterPro"/>
</dbReference>
<dbReference type="GO" id="GO:0009432">
    <property type="term" value="P:SOS response"/>
    <property type="evidence" value="ECO:0007669"/>
    <property type="project" value="UniProtKB-KW"/>
</dbReference>
<dbReference type="NCBIfam" id="NF007621">
    <property type="entry name" value="PRK10276.1"/>
    <property type="match status" value="1"/>
</dbReference>
<geneLocation type="plasmid" evidence="9">
    <name>pKPC2-EC14653</name>
</geneLocation>
<gene>
    <name evidence="9" type="primary">lexA</name>
    <name evidence="9" type="ORF">pKPC2_EC14653_00036</name>
</gene>
<evidence type="ECO:0000256" key="6">
    <source>
        <dbReference type="ARBA" id="ARBA00023236"/>
    </source>
</evidence>
<evidence type="ECO:0000256" key="1">
    <source>
        <dbReference type="ARBA" id="ARBA00007484"/>
    </source>
</evidence>
<dbReference type="InterPro" id="IPR039418">
    <property type="entry name" value="LexA-like"/>
</dbReference>